<comment type="caution">
    <text evidence="2">The sequence shown here is derived from an EMBL/GenBank/DDBJ whole genome shotgun (WGS) entry which is preliminary data.</text>
</comment>
<keyword evidence="3" id="KW-1185">Reference proteome</keyword>
<dbReference type="AlphaFoldDB" id="A0A4C1SFI8"/>
<protein>
    <submittedName>
        <fullName evidence="2">Uncharacterized protein</fullName>
    </submittedName>
</protein>
<gene>
    <name evidence="2" type="ORF">EVAR_2215_1</name>
</gene>
<organism evidence="2 3">
    <name type="scientific">Eumeta variegata</name>
    <name type="common">Bagworm moth</name>
    <name type="synonym">Eumeta japonica</name>
    <dbReference type="NCBI Taxonomy" id="151549"/>
    <lineage>
        <taxon>Eukaryota</taxon>
        <taxon>Metazoa</taxon>
        <taxon>Ecdysozoa</taxon>
        <taxon>Arthropoda</taxon>
        <taxon>Hexapoda</taxon>
        <taxon>Insecta</taxon>
        <taxon>Pterygota</taxon>
        <taxon>Neoptera</taxon>
        <taxon>Endopterygota</taxon>
        <taxon>Lepidoptera</taxon>
        <taxon>Glossata</taxon>
        <taxon>Ditrysia</taxon>
        <taxon>Tineoidea</taxon>
        <taxon>Psychidae</taxon>
        <taxon>Oiketicinae</taxon>
        <taxon>Eumeta</taxon>
    </lineage>
</organism>
<reference evidence="2 3" key="1">
    <citation type="journal article" date="2019" name="Commun. Biol.">
        <title>The bagworm genome reveals a unique fibroin gene that provides high tensile strength.</title>
        <authorList>
            <person name="Kono N."/>
            <person name="Nakamura H."/>
            <person name="Ohtoshi R."/>
            <person name="Tomita M."/>
            <person name="Numata K."/>
            <person name="Arakawa K."/>
        </authorList>
    </citation>
    <scope>NUCLEOTIDE SEQUENCE [LARGE SCALE GENOMIC DNA]</scope>
</reference>
<evidence type="ECO:0000313" key="3">
    <source>
        <dbReference type="Proteomes" id="UP000299102"/>
    </source>
</evidence>
<dbReference type="EMBL" id="BGZK01000007">
    <property type="protein sequence ID" value="GBP00882.1"/>
    <property type="molecule type" value="Genomic_DNA"/>
</dbReference>
<feature type="region of interest" description="Disordered" evidence="1">
    <location>
        <begin position="70"/>
        <end position="103"/>
    </location>
</feature>
<name>A0A4C1SFI8_EUMVA</name>
<feature type="region of interest" description="Disordered" evidence="1">
    <location>
        <begin position="1"/>
        <end position="34"/>
    </location>
</feature>
<feature type="compositionally biased region" description="Basic and acidic residues" evidence="1">
    <location>
        <begin position="18"/>
        <end position="27"/>
    </location>
</feature>
<accession>A0A4C1SFI8</accession>
<proteinExistence type="predicted"/>
<evidence type="ECO:0000256" key="1">
    <source>
        <dbReference type="SAM" id="MobiDB-lite"/>
    </source>
</evidence>
<dbReference type="Proteomes" id="UP000299102">
    <property type="component" value="Unassembled WGS sequence"/>
</dbReference>
<sequence length="103" mass="11807">MKEKGEKKKLRSSGTYWERNRKEDGRVNRRKRKERIPLSWRTQAFSKLSSRQLLFSQCLVPASDTTAIGKRELCTPPTPNSRNYSGTRSAESRPTSSGAFKKS</sequence>
<evidence type="ECO:0000313" key="2">
    <source>
        <dbReference type="EMBL" id="GBP00882.1"/>
    </source>
</evidence>
<feature type="compositionally biased region" description="Polar residues" evidence="1">
    <location>
        <begin position="80"/>
        <end position="103"/>
    </location>
</feature>